<keyword evidence="4 6" id="KW-0472">Membrane</keyword>
<reference evidence="8 9" key="1">
    <citation type="submission" date="2023-07" db="EMBL/GenBank/DDBJ databases">
        <title>Sequencing the genomes of 1000 actinobacteria strains.</title>
        <authorList>
            <person name="Klenk H.-P."/>
        </authorList>
    </citation>
    <scope>NUCLEOTIDE SEQUENCE [LARGE SCALE GENOMIC DNA]</scope>
    <source>
        <strain evidence="8 9">DSM 44709</strain>
    </source>
</reference>
<keyword evidence="2 6" id="KW-0812">Transmembrane</keyword>
<evidence type="ECO:0000256" key="3">
    <source>
        <dbReference type="ARBA" id="ARBA00022989"/>
    </source>
</evidence>
<proteinExistence type="predicted"/>
<dbReference type="EMBL" id="JAUSUZ010000001">
    <property type="protein sequence ID" value="MDQ0370691.1"/>
    <property type="molecule type" value="Genomic_DNA"/>
</dbReference>
<dbReference type="Pfam" id="PF04964">
    <property type="entry name" value="Flp_Fap"/>
    <property type="match status" value="1"/>
</dbReference>
<dbReference type="Pfam" id="PF01061">
    <property type="entry name" value="ABC2_membrane"/>
    <property type="match status" value="1"/>
</dbReference>
<dbReference type="InterPro" id="IPR007047">
    <property type="entry name" value="Flp_Fap"/>
</dbReference>
<feature type="compositionally biased region" description="Basic and acidic residues" evidence="5">
    <location>
        <begin position="150"/>
        <end position="167"/>
    </location>
</feature>
<dbReference type="GO" id="GO:0016020">
    <property type="term" value="C:membrane"/>
    <property type="evidence" value="ECO:0007669"/>
    <property type="project" value="UniProtKB-SubCell"/>
</dbReference>
<evidence type="ECO:0000256" key="4">
    <source>
        <dbReference type="ARBA" id="ARBA00023136"/>
    </source>
</evidence>
<evidence type="ECO:0000313" key="8">
    <source>
        <dbReference type="EMBL" id="MDQ0370691.1"/>
    </source>
</evidence>
<dbReference type="GO" id="GO:0140359">
    <property type="term" value="F:ABC-type transporter activity"/>
    <property type="evidence" value="ECO:0007669"/>
    <property type="project" value="InterPro"/>
</dbReference>
<keyword evidence="3 6" id="KW-1133">Transmembrane helix</keyword>
<feature type="transmembrane region" description="Helical" evidence="6">
    <location>
        <begin position="54"/>
        <end position="73"/>
    </location>
</feature>
<accession>A0AAE3W713</accession>
<evidence type="ECO:0000256" key="5">
    <source>
        <dbReference type="SAM" id="MobiDB-lite"/>
    </source>
</evidence>
<name>A0AAE3W713_9ACTN</name>
<gene>
    <name evidence="8" type="ORF">J2S42_007360</name>
</gene>
<comment type="subcellular location">
    <subcellularLocation>
        <location evidence="1">Membrane</location>
        <topology evidence="1">Multi-pass membrane protein</topology>
    </subcellularLocation>
</comment>
<evidence type="ECO:0000256" key="2">
    <source>
        <dbReference type="ARBA" id="ARBA00022692"/>
    </source>
</evidence>
<dbReference type="InterPro" id="IPR013525">
    <property type="entry name" value="ABC2_TM"/>
</dbReference>
<evidence type="ECO:0000259" key="7">
    <source>
        <dbReference type="Pfam" id="PF01061"/>
    </source>
</evidence>
<feature type="region of interest" description="Disordered" evidence="5">
    <location>
        <begin position="141"/>
        <end position="172"/>
    </location>
</feature>
<feature type="domain" description="ABC-2 type transporter transmembrane" evidence="7">
    <location>
        <begin position="9"/>
        <end position="101"/>
    </location>
</feature>
<comment type="caution">
    <text evidence="8">The sequence shown here is derived from an EMBL/GenBank/DDBJ whole genome shotgun (WGS) entry which is preliminary data.</text>
</comment>
<evidence type="ECO:0000256" key="1">
    <source>
        <dbReference type="ARBA" id="ARBA00004141"/>
    </source>
</evidence>
<evidence type="ECO:0000256" key="6">
    <source>
        <dbReference type="SAM" id="Phobius"/>
    </source>
</evidence>
<organism evidence="8 9">
    <name type="scientific">Catenuloplanes indicus</name>
    <dbReference type="NCBI Taxonomy" id="137267"/>
    <lineage>
        <taxon>Bacteria</taxon>
        <taxon>Bacillati</taxon>
        <taxon>Actinomycetota</taxon>
        <taxon>Actinomycetes</taxon>
        <taxon>Micromonosporales</taxon>
        <taxon>Micromonosporaceae</taxon>
        <taxon>Catenuloplanes</taxon>
    </lineage>
</organism>
<sequence>MMPLAGQAVLIVAVMVPPHPAGGPLGMLLAVFGVGLGPLSYALAIAVRTSEWMFWLVQQTLLFPLMVLSGMLLPLETGPARMRAAAAANPLAYLVDAERALFAGRIASTDTLWGVVAAGATAAIGLFAGIRAMLRSADQPIRNRPAVQDGRGRPDGEDGARTRHPDPEAGPMIPYVRTVIRERVKSDRGASAVEYGLLAALIAVVIIGAVTLVGSNLAGTFGRVAPAVSASP</sequence>
<dbReference type="Proteomes" id="UP001240236">
    <property type="component" value="Unassembled WGS sequence"/>
</dbReference>
<keyword evidence="9" id="KW-1185">Reference proteome</keyword>
<dbReference type="AlphaFoldDB" id="A0AAE3W713"/>
<evidence type="ECO:0000313" key="9">
    <source>
        <dbReference type="Proteomes" id="UP001240236"/>
    </source>
</evidence>
<protein>
    <submittedName>
        <fullName evidence="8">Flp pilus assembly pilin Flp</fullName>
    </submittedName>
</protein>
<feature type="transmembrane region" description="Helical" evidence="6">
    <location>
        <begin position="112"/>
        <end position="134"/>
    </location>
</feature>
<feature type="transmembrane region" description="Helical" evidence="6">
    <location>
        <begin position="192"/>
        <end position="213"/>
    </location>
</feature>
<feature type="transmembrane region" description="Helical" evidence="6">
    <location>
        <begin position="28"/>
        <end position="47"/>
    </location>
</feature>